<dbReference type="SUPFAM" id="SSF56784">
    <property type="entry name" value="HAD-like"/>
    <property type="match status" value="1"/>
</dbReference>
<reference evidence="1 2" key="1">
    <citation type="submission" date="2009-01" db="EMBL/GenBank/DDBJ databases">
        <authorList>
            <person name="Qin X."/>
            <person name="Bachman B."/>
            <person name="Battles P."/>
            <person name="Bell A."/>
            <person name="Bess C."/>
            <person name="Bickham C."/>
            <person name="Chaboub L."/>
            <person name="Chen D."/>
            <person name="Coyle M."/>
            <person name="Deiros D.R."/>
            <person name="Dinh H."/>
            <person name="Forbes L."/>
            <person name="Fowler G."/>
            <person name="Francisco L."/>
            <person name="Fu Q."/>
            <person name="Gubbala S."/>
            <person name="Hale W."/>
            <person name="Han Y."/>
            <person name="Hemphill L."/>
            <person name="Highlander S.K."/>
            <person name="Hirani K."/>
            <person name="Hogues M."/>
            <person name="Jackson L."/>
            <person name="Jakkamsetti A."/>
            <person name="Javaid M."/>
            <person name="Jiang H."/>
            <person name="Korchina V."/>
            <person name="Kovar C."/>
            <person name="Lara F."/>
            <person name="Lee S."/>
            <person name="Mata R."/>
            <person name="Mathew T."/>
            <person name="Moen C."/>
            <person name="Morales K."/>
            <person name="Munidasa M."/>
            <person name="Nazareth L."/>
            <person name="Ngo R."/>
            <person name="Nguyen L."/>
            <person name="Okwuonu G."/>
            <person name="Ongeri F."/>
            <person name="Patil S."/>
            <person name="Petrosino J."/>
            <person name="Pham C."/>
            <person name="Pham P."/>
            <person name="Pu L.-L."/>
            <person name="Puazo M."/>
            <person name="Raj R."/>
            <person name="Reid J."/>
            <person name="Rouhana J."/>
            <person name="Saada N."/>
            <person name="Shang Y."/>
            <person name="Simmons D."/>
            <person name="Thornton R."/>
            <person name="Warren J."/>
            <person name="Weissenberger G."/>
            <person name="Zhang J."/>
            <person name="Zhang L."/>
            <person name="Zhou C."/>
            <person name="Zhu D."/>
            <person name="Muzny D."/>
            <person name="Worley K."/>
            <person name="Gibbs R."/>
        </authorList>
    </citation>
    <scope>NUCLEOTIDE SEQUENCE [LARGE SCALE GENOMIC DNA]</scope>
    <source>
        <strain evidence="1 2">ATCC 11741</strain>
    </source>
</reference>
<gene>
    <name evidence="1" type="ORF">HMPREF0545_1881</name>
</gene>
<organism evidence="1 2">
    <name type="scientific">Ligilactobacillus salivarius DSM 20555 = ATCC 11741</name>
    <dbReference type="NCBI Taxonomy" id="1423799"/>
    <lineage>
        <taxon>Bacteria</taxon>
        <taxon>Bacillati</taxon>
        <taxon>Bacillota</taxon>
        <taxon>Bacilli</taxon>
        <taxon>Lactobacillales</taxon>
        <taxon>Lactobacillaceae</taxon>
        <taxon>Ligilactobacillus</taxon>
    </lineage>
</organism>
<name>C2EJQ9_9LACO</name>
<proteinExistence type="predicted"/>
<dbReference type="AlphaFoldDB" id="C2EJQ9"/>
<accession>C2EJQ9</accession>
<dbReference type="Gene3D" id="3.40.50.1000">
    <property type="entry name" value="HAD superfamily/HAD-like"/>
    <property type="match status" value="1"/>
</dbReference>
<comment type="caution">
    <text evidence="1">The sequence shown here is derived from an EMBL/GenBank/DDBJ whole genome shotgun (WGS) entry which is preliminary data.</text>
</comment>
<protein>
    <submittedName>
        <fullName evidence="1">Uncharacterized protein</fullName>
    </submittedName>
</protein>
<sequence length="42" mass="4663">MEVIKVRKIIFLDIDGTLVDYEGKVPESAVEAIKKARGTCLI</sequence>
<dbReference type="Proteomes" id="UP000003531">
    <property type="component" value="Unassembled WGS sequence"/>
</dbReference>
<dbReference type="InterPro" id="IPR023214">
    <property type="entry name" value="HAD_sf"/>
</dbReference>
<dbReference type="EMBL" id="ACGT01000044">
    <property type="protein sequence ID" value="EEJ73210.1"/>
    <property type="molecule type" value="Genomic_DNA"/>
</dbReference>
<dbReference type="InterPro" id="IPR036412">
    <property type="entry name" value="HAD-like_sf"/>
</dbReference>
<dbReference type="Pfam" id="PF08282">
    <property type="entry name" value="Hydrolase_3"/>
    <property type="match status" value="1"/>
</dbReference>
<dbReference type="HOGENOM" id="CLU_3253389_0_0_9"/>
<evidence type="ECO:0000313" key="2">
    <source>
        <dbReference type="Proteomes" id="UP000003531"/>
    </source>
</evidence>
<evidence type="ECO:0000313" key="1">
    <source>
        <dbReference type="EMBL" id="EEJ73210.1"/>
    </source>
</evidence>